<dbReference type="RefSeq" id="WP_050057823.1">
    <property type="nucleotide sequence ID" value="NZ_JACHEK010000001.1"/>
</dbReference>
<dbReference type="PANTHER" id="PTHR43155:SF2">
    <property type="entry name" value="CYCLIC DI-GMP PHOSPHODIESTERASE PA4108"/>
    <property type="match status" value="1"/>
</dbReference>
<organism evidence="6 7">
    <name type="scientific">Silvibacterium bohemicum</name>
    <dbReference type="NCBI Taxonomy" id="1577686"/>
    <lineage>
        <taxon>Bacteria</taxon>
        <taxon>Pseudomonadati</taxon>
        <taxon>Acidobacteriota</taxon>
        <taxon>Terriglobia</taxon>
        <taxon>Terriglobales</taxon>
        <taxon>Acidobacteriaceae</taxon>
        <taxon>Silvibacterium</taxon>
    </lineage>
</organism>
<gene>
    <name evidence="6" type="ORF">HNQ77_000559</name>
</gene>
<proteinExistence type="predicted"/>
<dbReference type="NCBIfam" id="TIGR00254">
    <property type="entry name" value="GGDEF"/>
    <property type="match status" value="1"/>
</dbReference>
<feature type="transmembrane region" description="Helical" evidence="2">
    <location>
        <begin position="80"/>
        <end position="105"/>
    </location>
</feature>
<dbReference type="InterPro" id="IPR029016">
    <property type="entry name" value="GAF-like_dom_sf"/>
</dbReference>
<dbReference type="Pfam" id="PF13487">
    <property type="entry name" value="HD_5"/>
    <property type="match status" value="1"/>
</dbReference>
<dbReference type="SMART" id="SM00471">
    <property type="entry name" value="HDc"/>
    <property type="match status" value="1"/>
</dbReference>
<feature type="domain" description="HD" evidence="4">
    <location>
        <begin position="201"/>
        <end position="323"/>
    </location>
</feature>
<dbReference type="SUPFAM" id="SSF109604">
    <property type="entry name" value="HD-domain/PDEase-like"/>
    <property type="match status" value="1"/>
</dbReference>
<reference evidence="6 7" key="1">
    <citation type="submission" date="2020-08" db="EMBL/GenBank/DDBJ databases">
        <title>Genomic Encyclopedia of Type Strains, Phase IV (KMG-IV): sequencing the most valuable type-strain genomes for metagenomic binning, comparative biology and taxonomic classification.</title>
        <authorList>
            <person name="Goeker M."/>
        </authorList>
    </citation>
    <scope>NUCLEOTIDE SEQUENCE [LARGE SCALE GENOMIC DNA]</scope>
    <source>
        <strain evidence="6 7">DSM 103733</strain>
    </source>
</reference>
<feature type="transmembrane region" description="Helical" evidence="2">
    <location>
        <begin position="125"/>
        <end position="158"/>
    </location>
</feature>
<keyword evidence="2" id="KW-0472">Membrane</keyword>
<evidence type="ECO:0000256" key="2">
    <source>
        <dbReference type="SAM" id="Phobius"/>
    </source>
</evidence>
<dbReference type="CDD" id="cd00077">
    <property type="entry name" value="HDc"/>
    <property type="match status" value="1"/>
</dbReference>
<dbReference type="Gene3D" id="1.10.3210.10">
    <property type="entry name" value="Hypothetical protein af1432"/>
    <property type="match status" value="1"/>
</dbReference>
<feature type="domain" description="HD-GYP" evidence="5">
    <location>
        <begin position="179"/>
        <end position="374"/>
    </location>
</feature>
<feature type="compositionally biased region" description="Polar residues" evidence="1">
    <location>
        <begin position="401"/>
        <end position="417"/>
    </location>
</feature>
<dbReference type="PROSITE" id="PS50887">
    <property type="entry name" value="GGDEF"/>
    <property type="match status" value="1"/>
</dbReference>
<dbReference type="PROSITE" id="PS51832">
    <property type="entry name" value="HD_GYP"/>
    <property type="match status" value="1"/>
</dbReference>
<dbReference type="SMART" id="SM00267">
    <property type="entry name" value="GGDEF"/>
    <property type="match status" value="1"/>
</dbReference>
<feature type="region of interest" description="Disordered" evidence="1">
    <location>
        <begin position="391"/>
        <end position="417"/>
    </location>
</feature>
<comment type="caution">
    <text evidence="6">The sequence shown here is derived from an EMBL/GenBank/DDBJ whole genome shotgun (WGS) entry which is preliminary data.</text>
</comment>
<evidence type="ECO:0000259" key="4">
    <source>
        <dbReference type="PROSITE" id="PS51831"/>
    </source>
</evidence>
<dbReference type="CDD" id="cd01949">
    <property type="entry name" value="GGDEF"/>
    <property type="match status" value="1"/>
</dbReference>
<dbReference type="InterPro" id="IPR029787">
    <property type="entry name" value="Nucleotide_cyclase"/>
</dbReference>
<dbReference type="Gene3D" id="3.30.70.270">
    <property type="match status" value="1"/>
</dbReference>
<name>A0A841JUG4_9BACT</name>
<accession>A0A841JUG4</accession>
<dbReference type="GO" id="GO:0016740">
    <property type="term" value="F:transferase activity"/>
    <property type="evidence" value="ECO:0007669"/>
    <property type="project" value="UniProtKB-KW"/>
</dbReference>
<keyword evidence="2" id="KW-1133">Transmembrane helix</keyword>
<feature type="domain" description="GGDEF" evidence="3">
    <location>
        <begin position="629"/>
        <end position="767"/>
    </location>
</feature>
<dbReference type="Proteomes" id="UP000538666">
    <property type="component" value="Unassembled WGS sequence"/>
</dbReference>
<dbReference type="InterPro" id="IPR000160">
    <property type="entry name" value="GGDEF_dom"/>
</dbReference>
<dbReference type="NCBIfam" id="TIGR00277">
    <property type="entry name" value="HDIG"/>
    <property type="match status" value="1"/>
</dbReference>
<evidence type="ECO:0000256" key="1">
    <source>
        <dbReference type="SAM" id="MobiDB-lite"/>
    </source>
</evidence>
<dbReference type="PROSITE" id="PS51831">
    <property type="entry name" value="HD"/>
    <property type="match status" value="1"/>
</dbReference>
<dbReference type="Pfam" id="PF00990">
    <property type="entry name" value="GGDEF"/>
    <property type="match status" value="1"/>
</dbReference>
<dbReference type="SUPFAM" id="SSF55781">
    <property type="entry name" value="GAF domain-like"/>
    <property type="match status" value="1"/>
</dbReference>
<dbReference type="AlphaFoldDB" id="A0A841JUG4"/>
<dbReference type="InterPro" id="IPR006674">
    <property type="entry name" value="HD_domain"/>
</dbReference>
<evidence type="ECO:0000259" key="5">
    <source>
        <dbReference type="PROSITE" id="PS51832"/>
    </source>
</evidence>
<dbReference type="SUPFAM" id="SSF55073">
    <property type="entry name" value="Nucleotide cyclase"/>
    <property type="match status" value="1"/>
</dbReference>
<keyword evidence="6" id="KW-0808">Transferase</keyword>
<dbReference type="PANTHER" id="PTHR43155">
    <property type="entry name" value="CYCLIC DI-GMP PHOSPHODIESTERASE PA4108-RELATED"/>
    <property type="match status" value="1"/>
</dbReference>
<dbReference type="SMART" id="SM00065">
    <property type="entry name" value="GAF"/>
    <property type="match status" value="1"/>
</dbReference>
<dbReference type="EMBL" id="JACHEK010000001">
    <property type="protein sequence ID" value="MBB6142621.1"/>
    <property type="molecule type" value="Genomic_DNA"/>
</dbReference>
<evidence type="ECO:0000259" key="3">
    <source>
        <dbReference type="PROSITE" id="PS50887"/>
    </source>
</evidence>
<evidence type="ECO:0000313" key="6">
    <source>
        <dbReference type="EMBL" id="MBB6142621.1"/>
    </source>
</evidence>
<dbReference type="Pfam" id="PF13185">
    <property type="entry name" value="GAF_2"/>
    <property type="match status" value="1"/>
</dbReference>
<keyword evidence="2" id="KW-0812">Transmembrane</keyword>
<dbReference type="InterPro" id="IPR037522">
    <property type="entry name" value="HD_GYP_dom"/>
</dbReference>
<feature type="transmembrane region" description="Helical" evidence="2">
    <location>
        <begin position="47"/>
        <end position="68"/>
    </location>
</feature>
<sequence>MPKSEATMSVNFPFILLGILQLSPLQAVCLAICSVFAQCNFKVVKTFTPIQIIFNVANVTTATVLAWHTYAELLRLHMEIAPALSFAAVVYFFANTIPVALVVAWESHAAPFSQWLQDFPWYLPFYVVGAVLAALADLIGVVFGWMTSLLLIPMVYTVYRAYRAQMTMARDREQHIVEMEALHLRAIEGLAMAIEAKDQKTHRHLMRVRIYVSELGKIAGLDPSQMQALLTAALLHDIGKLAVPEHIINKPGKLTHEEFEKMKIHPVVGSHILERVRFPYPVVPIVRSHHEAWDGSGYPDGLKGEEIPIGARILTVVDCFDALASERPYRKAMPIDEAMAFVKSRAGIQFDPKIVQLLQERYCELEQQARKQIEEMEPLVTDLRIERGAAPGAGFEPEHAANQTEQQQGADDNSTAAATKRHYDSLNLIAAASQEANALFELSQMLGSSLSAHETSAMMSQRLQPLIPFDCFAVYVKSKAVLLPQYIDGPCTRAFSTQPIPIGAGLSGWVAQSGRPIVNGNPTVEPTFLTESGLMDSNSSALSITLFDLSGDVFGVLTIYSCQHAAFSRDHLRILQAIQPKFSLSLQNALRFRTAENDAKFDYLTQLPNMRSFFLQIDASVQKARAQELHFAVVVCDLNSFKAVNDRHGHLIGDQLLRTIAEAFRECCRPGDTVARMGGDEFVFLFPGMDAHSAHRPLKMVEEAVRRAGAKLQMEVNVTASIGVAIFPDDGESTEELLGAADGRMYIHKRNFYDLPPNGETRSFLEGLQAS</sequence>
<dbReference type="InterPro" id="IPR003607">
    <property type="entry name" value="HD/PDEase_dom"/>
</dbReference>
<dbReference type="InterPro" id="IPR006675">
    <property type="entry name" value="HDIG_dom"/>
</dbReference>
<protein>
    <submittedName>
        <fullName evidence="6">Diguanylate cyclase (GGDEF)-like protein/putative nucleotidyltransferase with HDIG domain</fullName>
    </submittedName>
</protein>
<dbReference type="Gene3D" id="3.30.450.40">
    <property type="match status" value="1"/>
</dbReference>
<keyword evidence="7" id="KW-1185">Reference proteome</keyword>
<dbReference type="InterPro" id="IPR043128">
    <property type="entry name" value="Rev_trsase/Diguanyl_cyclase"/>
</dbReference>
<evidence type="ECO:0000313" key="7">
    <source>
        <dbReference type="Proteomes" id="UP000538666"/>
    </source>
</evidence>
<dbReference type="InterPro" id="IPR003018">
    <property type="entry name" value="GAF"/>
</dbReference>